<keyword evidence="2" id="KW-1185">Reference proteome</keyword>
<evidence type="ECO:0000313" key="1">
    <source>
        <dbReference type="EMBL" id="MBW0549670.1"/>
    </source>
</evidence>
<gene>
    <name evidence="1" type="ORF">O181_089385</name>
</gene>
<evidence type="ECO:0000313" key="2">
    <source>
        <dbReference type="Proteomes" id="UP000765509"/>
    </source>
</evidence>
<name>A0A9Q3ITQ1_9BASI</name>
<reference evidence="1" key="1">
    <citation type="submission" date="2021-03" db="EMBL/GenBank/DDBJ databases">
        <title>Draft genome sequence of rust myrtle Austropuccinia psidii MF-1, a brazilian biotype.</title>
        <authorList>
            <person name="Quecine M.C."/>
            <person name="Pachon D.M.R."/>
            <person name="Bonatelli M.L."/>
            <person name="Correr F.H."/>
            <person name="Franceschini L.M."/>
            <person name="Leite T.F."/>
            <person name="Margarido G.R.A."/>
            <person name="Almeida C.A."/>
            <person name="Ferrarezi J.A."/>
            <person name="Labate C.A."/>
        </authorList>
    </citation>
    <scope>NUCLEOTIDE SEQUENCE</scope>
    <source>
        <strain evidence="1">MF-1</strain>
    </source>
</reference>
<proteinExistence type="predicted"/>
<comment type="caution">
    <text evidence="1">The sequence shown here is derived from an EMBL/GenBank/DDBJ whole genome shotgun (WGS) entry which is preliminary data.</text>
</comment>
<dbReference type="EMBL" id="AVOT02055035">
    <property type="protein sequence ID" value="MBW0549670.1"/>
    <property type="molecule type" value="Genomic_DNA"/>
</dbReference>
<protein>
    <submittedName>
        <fullName evidence="1">Uncharacterized protein</fullName>
    </submittedName>
</protein>
<accession>A0A9Q3ITQ1</accession>
<dbReference type="AlphaFoldDB" id="A0A9Q3ITQ1"/>
<dbReference type="Proteomes" id="UP000765509">
    <property type="component" value="Unassembled WGS sequence"/>
</dbReference>
<organism evidence="1 2">
    <name type="scientific">Austropuccinia psidii MF-1</name>
    <dbReference type="NCBI Taxonomy" id="1389203"/>
    <lineage>
        <taxon>Eukaryota</taxon>
        <taxon>Fungi</taxon>
        <taxon>Dikarya</taxon>
        <taxon>Basidiomycota</taxon>
        <taxon>Pucciniomycotina</taxon>
        <taxon>Pucciniomycetes</taxon>
        <taxon>Pucciniales</taxon>
        <taxon>Sphaerophragmiaceae</taxon>
        <taxon>Austropuccinia</taxon>
    </lineage>
</organism>
<sequence length="168" mass="18860">MSSFFRQIGPYWCFMAFGTHHLSLASLANYPSHQPPGQYPLFWAWGVLSVAPPEPILWPESLKTQENHVLAPNPRGPKMTIGNFSPQDFNHGLWQSPEAPSQLCKGFPSISGKPPTSTQNWTHHAGTKDGTYMVLYTLCTIFPQKFNGDVLRTPLHHSNSSPQIHHPF</sequence>